<evidence type="ECO:0000313" key="2">
    <source>
        <dbReference type="EMBL" id="OOY11211.1"/>
    </source>
</evidence>
<dbReference type="RefSeq" id="WP_078575014.1">
    <property type="nucleotide sequence ID" value="NZ_MPZS01000003.1"/>
</dbReference>
<sequence>MSAGLGYKLSEHIKVLGNVGLVSLGRFESAKQRDGDWSATPNPNAPQKFDTNLQPVVSLGLSHTF</sequence>
<comment type="caution">
    <text evidence="2">The sequence shown here is derived from an EMBL/GenBank/DDBJ whole genome shotgun (WGS) entry which is preliminary data.</text>
</comment>
<proteinExistence type="predicted"/>
<evidence type="ECO:0000313" key="3">
    <source>
        <dbReference type="Proteomes" id="UP000242224"/>
    </source>
</evidence>
<name>A0ABX3MI21_9RHOB</name>
<dbReference type="EMBL" id="MPZS01000003">
    <property type="protein sequence ID" value="OOY11211.1"/>
    <property type="molecule type" value="Genomic_DNA"/>
</dbReference>
<dbReference type="Proteomes" id="UP000242224">
    <property type="component" value="Unassembled WGS sequence"/>
</dbReference>
<protein>
    <submittedName>
        <fullName evidence="2">Uncharacterized protein</fullName>
    </submittedName>
</protein>
<gene>
    <name evidence="2" type="ORF">BMG00_15895</name>
</gene>
<feature type="region of interest" description="Disordered" evidence="1">
    <location>
        <begin position="32"/>
        <end position="52"/>
    </location>
</feature>
<evidence type="ECO:0000256" key="1">
    <source>
        <dbReference type="SAM" id="MobiDB-lite"/>
    </source>
</evidence>
<keyword evidence="3" id="KW-1185">Reference proteome</keyword>
<organism evidence="2 3">
    <name type="scientific">Thioclava marina</name>
    <dbReference type="NCBI Taxonomy" id="1915077"/>
    <lineage>
        <taxon>Bacteria</taxon>
        <taxon>Pseudomonadati</taxon>
        <taxon>Pseudomonadota</taxon>
        <taxon>Alphaproteobacteria</taxon>
        <taxon>Rhodobacterales</taxon>
        <taxon>Paracoccaceae</taxon>
        <taxon>Thioclava</taxon>
    </lineage>
</organism>
<accession>A0ABX3MI21</accession>
<reference evidence="2 3" key="1">
    <citation type="submission" date="2016-11" db="EMBL/GenBank/DDBJ databases">
        <title>A multilocus sequence analysis scheme for characterization of bacteria in the genus Thioclava.</title>
        <authorList>
            <person name="Liu Y."/>
            <person name="Shao Z."/>
        </authorList>
    </citation>
    <scope>NUCLEOTIDE SEQUENCE [LARGE SCALE GENOMIC DNA]</scope>
    <source>
        <strain evidence="2 3">11.10-0-13</strain>
    </source>
</reference>